<evidence type="ECO:0000256" key="1">
    <source>
        <dbReference type="SAM" id="Phobius"/>
    </source>
</evidence>
<keyword evidence="3" id="KW-1185">Reference proteome</keyword>
<reference evidence="3" key="1">
    <citation type="journal article" date="2019" name="Int. J. Syst. Evol. Microbiol.">
        <title>The Global Catalogue of Microorganisms (GCM) 10K type strain sequencing project: providing services to taxonomists for standard genome sequencing and annotation.</title>
        <authorList>
            <consortium name="The Broad Institute Genomics Platform"/>
            <consortium name="The Broad Institute Genome Sequencing Center for Infectious Disease"/>
            <person name="Wu L."/>
            <person name="Ma J."/>
        </authorList>
    </citation>
    <scope>NUCLEOTIDE SEQUENCE [LARGE SCALE GENOMIC DNA]</scope>
    <source>
        <strain evidence="3">CGMCC 1.12482</strain>
    </source>
</reference>
<evidence type="ECO:0000313" key="3">
    <source>
        <dbReference type="Proteomes" id="UP000638188"/>
    </source>
</evidence>
<dbReference type="Proteomes" id="UP000638188">
    <property type="component" value="Unassembled WGS sequence"/>
</dbReference>
<sequence>MGAFVSSTIVVFAILSAVMYLSLFWCLFVAVLILVIGIYIGGREAFVLRKEINNGVLGGFWLLVPIYVYLATNT</sequence>
<evidence type="ECO:0000313" key="2">
    <source>
        <dbReference type="EMBL" id="GGD09477.1"/>
    </source>
</evidence>
<keyword evidence="1" id="KW-0812">Transmembrane</keyword>
<evidence type="ECO:0008006" key="4">
    <source>
        <dbReference type="Google" id="ProtNLM"/>
    </source>
</evidence>
<feature type="transmembrane region" description="Helical" evidence="1">
    <location>
        <begin position="52"/>
        <end position="70"/>
    </location>
</feature>
<keyword evidence="1" id="KW-1133">Transmembrane helix</keyword>
<name>A0ABQ1Q1G1_9GAMM</name>
<protein>
    <recommendedName>
        <fullName evidence="4">Phosphatidate cytidylyltransferase</fullName>
    </recommendedName>
</protein>
<proteinExistence type="predicted"/>
<gene>
    <name evidence="2" type="ORF">GCM10007418_30670</name>
</gene>
<organism evidence="2 3">
    <name type="scientific">Halopseudomonas salina</name>
    <dbReference type="NCBI Taxonomy" id="1323744"/>
    <lineage>
        <taxon>Bacteria</taxon>
        <taxon>Pseudomonadati</taxon>
        <taxon>Pseudomonadota</taxon>
        <taxon>Gammaproteobacteria</taxon>
        <taxon>Pseudomonadales</taxon>
        <taxon>Pseudomonadaceae</taxon>
        <taxon>Halopseudomonas</taxon>
    </lineage>
</organism>
<feature type="transmembrane region" description="Helical" evidence="1">
    <location>
        <begin position="12"/>
        <end position="40"/>
    </location>
</feature>
<comment type="caution">
    <text evidence="2">The sequence shown here is derived from an EMBL/GenBank/DDBJ whole genome shotgun (WGS) entry which is preliminary data.</text>
</comment>
<accession>A0ABQ1Q1G1</accession>
<dbReference type="EMBL" id="BMFF01000007">
    <property type="protein sequence ID" value="GGD09477.1"/>
    <property type="molecule type" value="Genomic_DNA"/>
</dbReference>
<keyword evidence="1" id="KW-0472">Membrane</keyword>